<comment type="caution">
    <text evidence="15">The sequence shown here is derived from an EMBL/GenBank/DDBJ whole genome shotgun (WGS) entry which is preliminary data.</text>
</comment>
<dbReference type="InterPro" id="IPR002792">
    <property type="entry name" value="TRAM_dom"/>
</dbReference>
<evidence type="ECO:0000256" key="3">
    <source>
        <dbReference type="ARBA" id="ARBA00022603"/>
    </source>
</evidence>
<feature type="domain" description="TRAM" evidence="14">
    <location>
        <begin position="11"/>
        <end position="69"/>
    </location>
</feature>
<evidence type="ECO:0000256" key="8">
    <source>
        <dbReference type="ARBA" id="ARBA00023014"/>
    </source>
</evidence>
<evidence type="ECO:0000259" key="14">
    <source>
        <dbReference type="PROSITE" id="PS50926"/>
    </source>
</evidence>
<comment type="similarity">
    <text evidence="11">Belongs to the class I-like SAM-binding methyltransferase superfamily. RNA M5U methyltransferase family. RlmD subfamily.</text>
</comment>
<evidence type="ECO:0000256" key="2">
    <source>
        <dbReference type="ARBA" id="ARBA00022552"/>
    </source>
</evidence>
<evidence type="ECO:0000313" key="16">
    <source>
        <dbReference type="Proteomes" id="UP000664658"/>
    </source>
</evidence>
<evidence type="ECO:0000256" key="13">
    <source>
        <dbReference type="PROSITE-ProRule" id="PRU10015"/>
    </source>
</evidence>
<dbReference type="Gene3D" id="2.40.50.140">
    <property type="entry name" value="Nucleic acid-binding proteins"/>
    <property type="match status" value="1"/>
</dbReference>
<feature type="binding site" evidence="11">
    <location>
        <position position="82"/>
    </location>
    <ligand>
        <name>[4Fe-4S] cluster</name>
        <dbReference type="ChEBI" id="CHEBI:49883"/>
    </ligand>
</feature>
<dbReference type="Pfam" id="PF05958">
    <property type="entry name" value="tRNA_U5-meth_tr"/>
    <property type="match status" value="1"/>
</dbReference>
<feature type="binding site" evidence="11">
    <location>
        <position position="308"/>
    </location>
    <ligand>
        <name>S-adenosyl-L-methionine</name>
        <dbReference type="ChEBI" id="CHEBI:59789"/>
    </ligand>
</feature>
<feature type="binding site" evidence="11">
    <location>
        <position position="91"/>
    </location>
    <ligand>
        <name>[4Fe-4S] cluster</name>
        <dbReference type="ChEBI" id="CHEBI:49883"/>
    </ligand>
</feature>
<dbReference type="Gene3D" id="2.40.50.1070">
    <property type="match status" value="1"/>
</dbReference>
<dbReference type="InterPro" id="IPR029063">
    <property type="entry name" value="SAM-dependent_MTases_sf"/>
</dbReference>
<dbReference type="InterPro" id="IPR030390">
    <property type="entry name" value="MeTrfase_TrmA_AS"/>
</dbReference>
<dbReference type="InterPro" id="IPR030391">
    <property type="entry name" value="MeTrfase_TrmA_CS"/>
</dbReference>
<evidence type="ECO:0000256" key="10">
    <source>
        <dbReference type="ARBA" id="ARBA00059995"/>
    </source>
</evidence>
<dbReference type="HAMAP" id="MF_01010">
    <property type="entry name" value="23SrRNA_methyltr_RlmD"/>
    <property type="match status" value="1"/>
</dbReference>
<feature type="active site" description="Nucleophile" evidence="11 12">
    <location>
        <position position="398"/>
    </location>
</feature>
<keyword evidence="7 11" id="KW-0408">Iron</keyword>
<evidence type="ECO:0000256" key="9">
    <source>
        <dbReference type="ARBA" id="ARBA00052756"/>
    </source>
</evidence>
<dbReference type="EMBL" id="JAFNAA010000013">
    <property type="protein sequence ID" value="MBO1108971.1"/>
    <property type="molecule type" value="Genomic_DNA"/>
</dbReference>
<feature type="binding site" evidence="11 12">
    <location>
        <position position="274"/>
    </location>
    <ligand>
        <name>S-adenosyl-L-methionine</name>
        <dbReference type="ChEBI" id="CHEBI:59789"/>
    </ligand>
</feature>
<feature type="binding site" evidence="11 12">
    <location>
        <position position="372"/>
    </location>
    <ligand>
        <name>S-adenosyl-L-methionine</name>
        <dbReference type="ChEBI" id="CHEBI:59789"/>
    </ligand>
</feature>
<dbReference type="Proteomes" id="UP000664658">
    <property type="component" value="Unassembled WGS sequence"/>
</dbReference>
<dbReference type="RefSeq" id="WP_207542306.1">
    <property type="nucleotide sequence ID" value="NZ_JAFNAA010000013.1"/>
</dbReference>
<feature type="binding site" evidence="11">
    <location>
        <position position="88"/>
    </location>
    <ligand>
        <name>[4Fe-4S] cluster</name>
        <dbReference type="ChEBI" id="CHEBI:49883"/>
    </ligand>
</feature>
<feature type="binding site" evidence="11">
    <location>
        <position position="351"/>
    </location>
    <ligand>
        <name>S-adenosyl-L-methionine</name>
        <dbReference type="ChEBI" id="CHEBI:59789"/>
    </ligand>
</feature>
<dbReference type="InterPro" id="IPR001566">
    <property type="entry name" value="23S_rRNA_MeTrfase_RlmD"/>
</dbReference>
<organism evidence="15 16">
    <name type="scientific">Plesiomonas shigelloides</name>
    <name type="common">Aeromonas shigelloides</name>
    <dbReference type="NCBI Taxonomy" id="703"/>
    <lineage>
        <taxon>Bacteria</taxon>
        <taxon>Pseudomonadati</taxon>
        <taxon>Pseudomonadota</taxon>
        <taxon>Gammaproteobacteria</taxon>
        <taxon>Enterobacterales</taxon>
        <taxon>Enterobacteriaceae</taxon>
        <taxon>Plesiomonas</taxon>
    </lineage>
</organism>
<feature type="binding site" evidence="11 12">
    <location>
        <position position="303"/>
    </location>
    <ligand>
        <name>S-adenosyl-L-methionine</name>
        <dbReference type="ChEBI" id="CHEBI:59789"/>
    </ligand>
</feature>
<dbReference type="FunFam" id="2.40.50.140:FF:000097">
    <property type="entry name" value="23S rRNA (uracil(1939)-C(5))-methyltransferase RlmD"/>
    <property type="match status" value="1"/>
</dbReference>
<dbReference type="SUPFAM" id="SSF50249">
    <property type="entry name" value="Nucleic acid-binding proteins"/>
    <property type="match status" value="1"/>
</dbReference>
<dbReference type="PANTHER" id="PTHR11061:SF49">
    <property type="entry name" value="23S RRNA (URACIL(1939)-C(5))-METHYLTRANSFERASE RLMD"/>
    <property type="match status" value="1"/>
</dbReference>
<keyword evidence="3 11" id="KW-0489">Methyltransferase</keyword>
<dbReference type="PROSITE" id="PS50926">
    <property type="entry name" value="TRAM"/>
    <property type="match status" value="1"/>
</dbReference>
<dbReference type="PROSITE" id="PS51687">
    <property type="entry name" value="SAM_MT_RNA_M5U"/>
    <property type="match status" value="1"/>
</dbReference>
<evidence type="ECO:0000256" key="4">
    <source>
        <dbReference type="ARBA" id="ARBA00022679"/>
    </source>
</evidence>
<keyword evidence="6 11" id="KW-0479">Metal-binding</keyword>
<dbReference type="PROSITE" id="PS01231">
    <property type="entry name" value="TRMA_2"/>
    <property type="match status" value="1"/>
</dbReference>
<dbReference type="NCBIfam" id="TIGR00479">
    <property type="entry name" value="rumA"/>
    <property type="match status" value="1"/>
</dbReference>
<dbReference type="GO" id="GO:0070475">
    <property type="term" value="P:rRNA base methylation"/>
    <property type="evidence" value="ECO:0007669"/>
    <property type="project" value="TreeGrafter"/>
</dbReference>
<feature type="binding site" evidence="11 12">
    <location>
        <position position="324"/>
    </location>
    <ligand>
        <name>S-adenosyl-L-methionine</name>
        <dbReference type="ChEBI" id="CHEBI:59789"/>
    </ligand>
</feature>
<keyword evidence="1 11" id="KW-0004">4Fe-4S</keyword>
<dbReference type="FunFam" id="3.40.50.150:FF:000009">
    <property type="entry name" value="23S rRNA (Uracil(1939)-C(5))-methyltransferase RlmD"/>
    <property type="match status" value="1"/>
</dbReference>
<dbReference type="GO" id="GO:0051539">
    <property type="term" value="F:4 iron, 4 sulfur cluster binding"/>
    <property type="evidence" value="ECO:0007669"/>
    <property type="project" value="UniProtKB-KW"/>
</dbReference>
<accession>A0A8I2B3L8</accession>
<evidence type="ECO:0000313" key="15">
    <source>
        <dbReference type="EMBL" id="MBO1108971.1"/>
    </source>
</evidence>
<protein>
    <recommendedName>
        <fullName evidence="11">23S rRNA (uracil(1939)-C(5))-methyltransferase RlmD</fullName>
        <ecNumber evidence="11">2.1.1.190</ecNumber>
    </recommendedName>
    <alternativeName>
        <fullName evidence="11">23S rRNA(m5U1939)-methyltransferase</fullName>
    </alternativeName>
</protein>
<comment type="function">
    <text evidence="10 11">Catalyzes the formation of 5-methyl-uridine at position 1939 (m5U1939) in 23S rRNA.</text>
</comment>
<evidence type="ECO:0000256" key="5">
    <source>
        <dbReference type="ARBA" id="ARBA00022691"/>
    </source>
</evidence>
<reference evidence="15" key="1">
    <citation type="submission" date="2021-03" db="EMBL/GenBank/DDBJ databases">
        <title>Plesiomonas shigelloides zfcc0051, isolated from zebrafish feces.</title>
        <authorList>
            <person name="Vanderhoek Z."/>
            <person name="Gaulke C."/>
        </authorList>
    </citation>
    <scope>NUCLEOTIDE SEQUENCE</scope>
    <source>
        <strain evidence="15">Zfcc0051</strain>
    </source>
</reference>
<feature type="binding site" evidence="11">
    <location>
        <position position="171"/>
    </location>
    <ligand>
        <name>[4Fe-4S] cluster</name>
        <dbReference type="ChEBI" id="CHEBI:49883"/>
    </ligand>
</feature>
<dbReference type="Pfam" id="PF01938">
    <property type="entry name" value="TRAM"/>
    <property type="match status" value="1"/>
</dbReference>
<dbReference type="PROSITE" id="PS01230">
    <property type="entry name" value="TRMA_1"/>
    <property type="match status" value="1"/>
</dbReference>
<proteinExistence type="inferred from homology"/>
<dbReference type="InterPro" id="IPR010280">
    <property type="entry name" value="U5_MeTrfase_fam"/>
</dbReference>
<dbReference type="EC" id="2.1.1.190" evidence="11"/>
<dbReference type="SUPFAM" id="SSF53335">
    <property type="entry name" value="S-adenosyl-L-methionine-dependent methyltransferases"/>
    <property type="match status" value="1"/>
</dbReference>
<keyword evidence="4 11" id="KW-0808">Transferase</keyword>
<keyword evidence="8 11" id="KW-0411">Iron-sulfur</keyword>
<dbReference type="InterPro" id="IPR012340">
    <property type="entry name" value="NA-bd_OB-fold"/>
</dbReference>
<keyword evidence="2 11" id="KW-0698">rRNA processing</keyword>
<evidence type="ECO:0000256" key="12">
    <source>
        <dbReference type="PROSITE-ProRule" id="PRU01024"/>
    </source>
</evidence>
<evidence type="ECO:0000256" key="11">
    <source>
        <dbReference type="HAMAP-Rule" id="MF_01010"/>
    </source>
</evidence>
<dbReference type="CDD" id="cd02440">
    <property type="entry name" value="AdoMet_MTases"/>
    <property type="match status" value="1"/>
</dbReference>
<keyword evidence="5 11" id="KW-0949">S-adenosyl-L-methionine</keyword>
<dbReference type="NCBIfam" id="NF009639">
    <property type="entry name" value="PRK13168.1"/>
    <property type="match status" value="1"/>
</dbReference>
<dbReference type="Gene3D" id="3.40.50.150">
    <property type="entry name" value="Vaccinia Virus protein VP39"/>
    <property type="match status" value="1"/>
</dbReference>
<dbReference type="GO" id="GO:0005506">
    <property type="term" value="F:iron ion binding"/>
    <property type="evidence" value="ECO:0007669"/>
    <property type="project" value="UniProtKB-UniRule"/>
</dbReference>
<feature type="active site" evidence="13">
    <location>
        <position position="398"/>
    </location>
</feature>
<dbReference type="AlphaFoldDB" id="A0A8I2B3L8"/>
<dbReference type="PANTHER" id="PTHR11061">
    <property type="entry name" value="RNA M5U METHYLTRANSFERASE"/>
    <property type="match status" value="1"/>
</dbReference>
<dbReference type="GO" id="GO:0070041">
    <property type="term" value="F:rRNA (uridine-C5-)-methyltransferase activity"/>
    <property type="evidence" value="ECO:0007669"/>
    <property type="project" value="UniProtKB-UniRule"/>
</dbReference>
<evidence type="ECO:0000256" key="7">
    <source>
        <dbReference type="ARBA" id="ARBA00023004"/>
    </source>
</evidence>
<comment type="catalytic activity">
    <reaction evidence="9 11">
        <text>uridine(1939) in 23S rRNA + S-adenosyl-L-methionine = 5-methyluridine(1939) in 23S rRNA + S-adenosyl-L-homocysteine + H(+)</text>
        <dbReference type="Rhea" id="RHEA:42908"/>
        <dbReference type="Rhea" id="RHEA-COMP:10278"/>
        <dbReference type="Rhea" id="RHEA-COMP:10279"/>
        <dbReference type="ChEBI" id="CHEBI:15378"/>
        <dbReference type="ChEBI" id="CHEBI:57856"/>
        <dbReference type="ChEBI" id="CHEBI:59789"/>
        <dbReference type="ChEBI" id="CHEBI:65315"/>
        <dbReference type="ChEBI" id="CHEBI:74447"/>
        <dbReference type="EC" id="2.1.1.190"/>
    </reaction>
</comment>
<dbReference type="GO" id="GO:0003723">
    <property type="term" value="F:RNA binding"/>
    <property type="evidence" value="ECO:0007669"/>
    <property type="project" value="InterPro"/>
</dbReference>
<evidence type="ECO:0000256" key="6">
    <source>
        <dbReference type="ARBA" id="ARBA00022723"/>
    </source>
</evidence>
<evidence type="ECO:0000256" key="1">
    <source>
        <dbReference type="ARBA" id="ARBA00022485"/>
    </source>
</evidence>
<name>A0A8I2B3L8_PLESH</name>
<gene>
    <name evidence="11 15" type="primary">rlmD</name>
    <name evidence="15" type="ORF">J2R62_12235</name>
</gene>
<sequence>MAQFYTPAKKRPSATQSAETEILSLDYQGQGVARWQGKTLFVSGALPGERVIARIYEDKRQYAKAHCQKILQPSAQRQTPPCAHYRQCGGCQMQHVDYALQVASKQQALQRMMSRETGLAELRVNGGVIEGPQYGYRRRARLSVRVDKKTRQLQLGFRQAGSDNIVDIHTCPVLQPELSALLPALRECLSNLQAVRAIGHIELVAADNGILLVVRHTQALPESDKQALLALAQVRQLNLFSAPDSEQLTCWYGQWPLYRIDGLNLHFSPRDFIQVNPNVNQQMVAQALAWLELDAQDRVLDLFCGMGNFTLPAAKLAADVVGVEGVEAMVEQARRNAADNALANVRFYACNLDEPLTQQSWAQEGFNKVLLDPARAGALAVMPHIVNLQPERIVYVSCNPATLARDSKVLIEAGYQLVQLGMLDMFPHTAHLESMALFVRTGKKRPPASVKNTFAQ</sequence>